<evidence type="ECO:0000256" key="2">
    <source>
        <dbReference type="SAM" id="SignalP"/>
    </source>
</evidence>
<feature type="chain" id="PRO_5005492192" description="VWFD domain-containing protein" evidence="2">
    <location>
        <begin position="20"/>
        <end position="704"/>
    </location>
</feature>
<evidence type="ECO:0008006" key="5">
    <source>
        <dbReference type="Google" id="ProtNLM"/>
    </source>
</evidence>
<evidence type="ECO:0000313" key="3">
    <source>
        <dbReference type="EMBL" id="CTP83244.1"/>
    </source>
</evidence>
<feature type="region of interest" description="Disordered" evidence="1">
    <location>
        <begin position="276"/>
        <end position="317"/>
    </location>
</feature>
<feature type="signal peptide" evidence="2">
    <location>
        <begin position="1"/>
        <end position="19"/>
    </location>
</feature>
<dbReference type="EMBL" id="CXOI01000006">
    <property type="protein sequence ID" value="CTP83244.1"/>
    <property type="molecule type" value="Genomic_DNA"/>
</dbReference>
<reference evidence="4" key="1">
    <citation type="submission" date="2015-07" db="EMBL/GenBank/DDBJ databases">
        <authorList>
            <person name="Wibberg D."/>
        </authorList>
    </citation>
    <scope>NUCLEOTIDE SEQUENCE [LARGE SCALE GENOMIC DNA]</scope>
</reference>
<proteinExistence type="predicted"/>
<dbReference type="Proteomes" id="UP000046187">
    <property type="component" value="Unassembled WGS sequence"/>
</dbReference>
<feature type="region of interest" description="Disordered" evidence="1">
    <location>
        <begin position="561"/>
        <end position="584"/>
    </location>
</feature>
<organism evidence="3 4">
    <name type="scientific">Xanthomonas graminis pv. arrhenatheri LMG 727</name>
    <dbReference type="NCBI Taxonomy" id="1195923"/>
    <lineage>
        <taxon>Bacteria</taxon>
        <taxon>Pseudomonadati</taxon>
        <taxon>Pseudomonadota</taxon>
        <taxon>Gammaproteobacteria</taxon>
        <taxon>Lysobacterales</taxon>
        <taxon>Lysobacteraceae</taxon>
        <taxon>Xanthomonas</taxon>
        <taxon>Xanthomonas translucens group</taxon>
        <taxon>Xanthomonas graminis</taxon>
    </lineage>
</organism>
<evidence type="ECO:0000313" key="4">
    <source>
        <dbReference type="Proteomes" id="UP000046187"/>
    </source>
</evidence>
<accession>A0A0K2ZGA7</accession>
<sequence>MTRFLLVVFLYMVGAAAHAQVQCGKPVNGSDAKYAEDYARNVTRPLIEHNAGGLGPVIWAYIAGQARAESLGHMRDKENNFVPKPNNNLWNIQTDYKNCPPPQPTTKVGCKEENLTNPRVASGKDAHVGVCWEENGRPMQWTYVCFPSYPTLESAADAYLVPRLNYTKELQKLAKGNPSKESFFTALKGSRWSDQALSPDYEKDTLDAIDRVLQGLATLRQTDTQALAGASAEINAWCAQQGMGDAAERKALGDKQDKLLSSLAAVSKVCSAEAGASPPAANPAIGTCRTQAAPPPVPIPAPSGGQAPAGGAKGTGDPHYRLPGGQTLTTQQAGEFWLLDAPDGTRIQVRQSPWRQSRSVTAIAAVAAQVGTQRVHIDVDGRVLIDGKPVAWARKFVQYPIGRDATLGLWGSRERPSTVAILWTHGRILRVQLRSSWLDLETTWAEGTRQEGERGLVGRASSTREGQLIGRAGEKGLLGDRDQANAFVSSWRIAEKESLFAYGPGQSFATFDLRDFPFAPTQPTAAELEAGRKACAQAGVRPDRLEACAFDLAVTGDQGFLQSHLPETPSPAPSNPPAKPASSAQKAAFRLDIDHVVETLPNGRLHPITIGAGESRTYRIDANRGKKAVYLHVYTHQLSCLGESDFDGTTPGLQVFNAKGVAVSKAVEICSDTMSENVEPGDYYLVVQANAGDAVSFKVEAFAY</sequence>
<dbReference type="AlphaFoldDB" id="A0A0K2ZGA7"/>
<gene>
    <name evidence="3" type="ORF">XTALMG727_0565</name>
</gene>
<evidence type="ECO:0000256" key="1">
    <source>
        <dbReference type="SAM" id="MobiDB-lite"/>
    </source>
</evidence>
<dbReference type="RefSeq" id="WP_144423670.1">
    <property type="nucleotide sequence ID" value="NZ_CXOI01000006.1"/>
</dbReference>
<name>A0A0K2ZGA7_9XANT</name>
<keyword evidence="2" id="KW-0732">Signal</keyword>
<feature type="compositionally biased region" description="Pro residues" evidence="1">
    <location>
        <begin position="568"/>
        <end position="579"/>
    </location>
</feature>
<keyword evidence="4" id="KW-1185">Reference proteome</keyword>
<protein>
    <recommendedName>
        <fullName evidence="5">VWFD domain-containing protein</fullName>
    </recommendedName>
</protein>